<accession>A0A4R3NNR2</accession>
<evidence type="ECO:0000313" key="2">
    <source>
        <dbReference type="EMBL" id="TCT36145.1"/>
    </source>
</evidence>
<dbReference type="Gene3D" id="2.40.128.130">
    <property type="entry name" value="Autotransporter beta-domain"/>
    <property type="match status" value="1"/>
</dbReference>
<dbReference type="EMBL" id="SMAR01000023">
    <property type="protein sequence ID" value="TCT36145.1"/>
    <property type="molecule type" value="Genomic_DNA"/>
</dbReference>
<dbReference type="SUPFAM" id="SSF103515">
    <property type="entry name" value="Autotransporter"/>
    <property type="match status" value="1"/>
</dbReference>
<keyword evidence="3" id="KW-1185">Reference proteome</keyword>
<sequence length="250" mass="26558">GFIAGFDGALSENWRVGALAGYGYTSFDNDQNASGNANAYMLGAYAGGQWDLSGSTGWALRSGLAYTWNTPEVDRTISFGSFYDQLNGSYDANTFQAFGEVAFQYQPADQVQLEPYANLSYVNLNTSSFSESGATAAALGVQSDTMNTYFSTLGMRASTGFDIATTKAEAYLDAGWRHAYGDIDPTSTAALTGSSPFTVNGVPVARDTAVIGVGMDFNVNEMTSIGLGYEGQFGDGYTQNSATARLDIRF</sequence>
<evidence type="ECO:0000313" key="3">
    <source>
        <dbReference type="Proteomes" id="UP000295097"/>
    </source>
</evidence>
<dbReference type="Proteomes" id="UP000295097">
    <property type="component" value="Unassembled WGS sequence"/>
</dbReference>
<reference evidence="2 3" key="1">
    <citation type="submission" date="2019-03" db="EMBL/GenBank/DDBJ databases">
        <title>Freshwater and sediment microbial communities from various areas in North America, analyzing microbe dynamics in response to fracking.</title>
        <authorList>
            <person name="Lamendella R."/>
        </authorList>
    </citation>
    <scope>NUCLEOTIDE SEQUENCE [LARGE SCALE GENOMIC DNA]</scope>
    <source>
        <strain evidence="2 3">175.2</strain>
    </source>
</reference>
<dbReference type="Pfam" id="PF03797">
    <property type="entry name" value="Autotransporter"/>
    <property type="match status" value="1"/>
</dbReference>
<dbReference type="OrthoDB" id="7872833at2"/>
<feature type="domain" description="Autotransporter" evidence="1">
    <location>
        <begin position="1"/>
        <end position="250"/>
    </location>
</feature>
<dbReference type="InterPro" id="IPR006315">
    <property type="entry name" value="OM_autotransptr_brl_dom"/>
</dbReference>
<dbReference type="InterPro" id="IPR036709">
    <property type="entry name" value="Autotransporte_beta_dom_sf"/>
</dbReference>
<dbReference type="GO" id="GO:0019867">
    <property type="term" value="C:outer membrane"/>
    <property type="evidence" value="ECO:0007669"/>
    <property type="project" value="InterPro"/>
</dbReference>
<feature type="non-terminal residue" evidence="2">
    <location>
        <position position="1"/>
    </location>
</feature>
<dbReference type="PROSITE" id="PS51208">
    <property type="entry name" value="AUTOTRANSPORTER"/>
    <property type="match status" value="1"/>
</dbReference>
<organism evidence="2 3">
    <name type="scientific">Martelella mediterranea</name>
    <dbReference type="NCBI Taxonomy" id="293089"/>
    <lineage>
        <taxon>Bacteria</taxon>
        <taxon>Pseudomonadati</taxon>
        <taxon>Pseudomonadota</taxon>
        <taxon>Alphaproteobacteria</taxon>
        <taxon>Hyphomicrobiales</taxon>
        <taxon>Aurantimonadaceae</taxon>
        <taxon>Martelella</taxon>
    </lineage>
</organism>
<evidence type="ECO:0000259" key="1">
    <source>
        <dbReference type="PROSITE" id="PS51208"/>
    </source>
</evidence>
<dbReference type="InterPro" id="IPR005546">
    <property type="entry name" value="Autotransporte_beta"/>
</dbReference>
<dbReference type="SMART" id="SM00869">
    <property type="entry name" value="Autotransporter"/>
    <property type="match status" value="1"/>
</dbReference>
<dbReference type="RefSeq" id="WP_132312665.1">
    <property type="nucleotide sequence ID" value="NZ_SMAR01000023.1"/>
</dbReference>
<comment type="caution">
    <text evidence="2">The sequence shown here is derived from an EMBL/GenBank/DDBJ whole genome shotgun (WGS) entry which is preliminary data.</text>
</comment>
<gene>
    <name evidence="2" type="ORF">EDC90_10231</name>
</gene>
<dbReference type="NCBIfam" id="TIGR01414">
    <property type="entry name" value="autotrans_barl"/>
    <property type="match status" value="1"/>
</dbReference>
<name>A0A4R3NNR2_9HYPH</name>
<proteinExistence type="predicted"/>
<protein>
    <submittedName>
        <fullName evidence="2">Outer membrane autotransporter protein</fullName>
    </submittedName>
</protein>
<dbReference type="AlphaFoldDB" id="A0A4R3NNR2"/>